<dbReference type="VEuPathDB" id="FungiDB:SCHCODRAFT_02618455"/>
<organism evidence="7">
    <name type="scientific">Schizophyllum commune (strain H4-8 / FGSC 9210)</name>
    <name type="common">Split gill fungus</name>
    <dbReference type="NCBI Taxonomy" id="578458"/>
    <lineage>
        <taxon>Eukaryota</taxon>
        <taxon>Fungi</taxon>
        <taxon>Dikarya</taxon>
        <taxon>Basidiomycota</taxon>
        <taxon>Agaricomycotina</taxon>
        <taxon>Agaricomycetes</taxon>
        <taxon>Agaricomycetidae</taxon>
        <taxon>Agaricales</taxon>
        <taxon>Schizophyllaceae</taxon>
        <taxon>Schizophyllum</taxon>
    </lineage>
</organism>
<dbReference type="PRINTS" id="PR00420">
    <property type="entry name" value="RNGMNOXGNASE"/>
</dbReference>
<evidence type="ECO:0000256" key="4">
    <source>
        <dbReference type="ARBA" id="ARBA00023002"/>
    </source>
</evidence>
<keyword evidence="3" id="KW-0274">FAD</keyword>
<dbReference type="InterPro" id="IPR036188">
    <property type="entry name" value="FAD/NAD-bd_sf"/>
</dbReference>
<dbReference type="RefSeq" id="XP_003032665.1">
    <property type="nucleotide sequence ID" value="XM_003032619.1"/>
</dbReference>
<evidence type="ECO:0000313" key="7">
    <source>
        <dbReference type="Proteomes" id="UP000007431"/>
    </source>
</evidence>
<dbReference type="PANTHER" id="PTHR43004">
    <property type="entry name" value="TRK SYSTEM POTASSIUM UPTAKE PROTEIN"/>
    <property type="match status" value="1"/>
</dbReference>
<dbReference type="GO" id="GO:0071949">
    <property type="term" value="F:FAD binding"/>
    <property type="evidence" value="ECO:0007669"/>
    <property type="project" value="InterPro"/>
</dbReference>
<name>D8Q0K5_SCHCM</name>
<feature type="domain" description="FAD-binding" evidence="5">
    <location>
        <begin position="11"/>
        <end position="362"/>
    </location>
</feature>
<keyword evidence="2" id="KW-0285">Flavoprotein</keyword>
<dbReference type="SUPFAM" id="SSF51905">
    <property type="entry name" value="FAD/NAD(P)-binding domain"/>
    <property type="match status" value="1"/>
</dbReference>
<evidence type="ECO:0000313" key="6">
    <source>
        <dbReference type="EMBL" id="EFI97762.1"/>
    </source>
</evidence>
<evidence type="ECO:0000256" key="1">
    <source>
        <dbReference type="ARBA" id="ARBA00001974"/>
    </source>
</evidence>
<dbReference type="Pfam" id="PF01494">
    <property type="entry name" value="FAD_binding_3"/>
    <property type="match status" value="1"/>
</dbReference>
<proteinExistence type="predicted"/>
<dbReference type="Gene3D" id="3.40.30.120">
    <property type="match status" value="1"/>
</dbReference>
<dbReference type="Proteomes" id="UP000007431">
    <property type="component" value="Unassembled WGS sequence"/>
</dbReference>
<protein>
    <recommendedName>
        <fullName evidence="5">FAD-binding domain-containing protein</fullName>
    </recommendedName>
</protein>
<evidence type="ECO:0000256" key="3">
    <source>
        <dbReference type="ARBA" id="ARBA00022827"/>
    </source>
</evidence>
<evidence type="ECO:0000259" key="5">
    <source>
        <dbReference type="Pfam" id="PF01494"/>
    </source>
</evidence>
<evidence type="ECO:0000256" key="2">
    <source>
        <dbReference type="ARBA" id="ARBA00022630"/>
    </source>
</evidence>
<dbReference type="EMBL" id="GL377305">
    <property type="protein sequence ID" value="EFI97762.1"/>
    <property type="molecule type" value="Genomic_DNA"/>
</dbReference>
<sequence length="583" mass="64384">MPEPEPRHSPEVLVVGAGPSGLVAALTLLRNGVPVRIIDKADRHRIGQRGAGIMPRSLELFHQIGVADEITKRAITTPVVKLYEMPEGRKALQTFEMSPVLEPTPSCPYMNILMLGQDHLEEVLRASLAVYGVYAELDTELVAISQDKDRATATIVRHSGTDREHREVVTYPFVVGTDGARGVCRKLLGMTFLGETRNVENLIIGDIMVDGLESNYWHMWGDAATNMVSLRPTETPNLFNFMLAGKEVNHGALSKDADGLRSALIAGTGGPGHLTFGDFHWVSHYRPNMRMVDKFGEGRIFLAGDSAHVHSPTGGQGLNTGIQDSFNLAWKMALVYKGLSPMSLLDSYNEERLPVIAEMLNQTTTLLNQTFRSRRPESAAWIKGGSLLQLGVNYRWSSIILDEQQKDYDLEDIDELDEFDEEEDAEEQLAEQRRQAVDSYGVGFDGQLRAGDRAPDAPDLSDTQSSDEHGPLVSHTLFDLFSASHHTALIFLSSPEQSYQSVIKALRQQPRDTVRIAVIIRSGALAPHVHGVQYVLEDDLDHAFRAYTVSGGCDTVIVRPDGMIGGIVRGAEGVKRYFRKIFA</sequence>
<dbReference type="PANTHER" id="PTHR43004:SF19">
    <property type="entry name" value="BINDING MONOOXYGENASE, PUTATIVE (JCVI)-RELATED"/>
    <property type="match status" value="1"/>
</dbReference>
<keyword evidence="7" id="KW-1185">Reference proteome</keyword>
<dbReference type="InParanoid" id="D8Q0K5"/>
<dbReference type="Gene3D" id="3.30.70.2450">
    <property type="match status" value="1"/>
</dbReference>
<dbReference type="KEGG" id="scm:SCHCO_02618455"/>
<dbReference type="InterPro" id="IPR050641">
    <property type="entry name" value="RIFMO-like"/>
</dbReference>
<dbReference type="GO" id="GO:0016709">
    <property type="term" value="F:oxidoreductase activity, acting on paired donors, with incorporation or reduction of molecular oxygen, NAD(P)H as one donor, and incorporation of one atom of oxygen"/>
    <property type="evidence" value="ECO:0007669"/>
    <property type="project" value="UniProtKB-ARBA"/>
</dbReference>
<dbReference type="OrthoDB" id="2690153at2759"/>
<dbReference type="eggNOG" id="KOG3855">
    <property type="taxonomic scope" value="Eukaryota"/>
</dbReference>
<accession>D8Q0K5</accession>
<keyword evidence="4" id="KW-0560">Oxidoreductase</keyword>
<dbReference type="GeneID" id="9595537"/>
<dbReference type="Gene3D" id="3.50.50.60">
    <property type="entry name" value="FAD/NAD(P)-binding domain"/>
    <property type="match status" value="1"/>
</dbReference>
<comment type="cofactor">
    <cofactor evidence="1">
        <name>FAD</name>
        <dbReference type="ChEBI" id="CHEBI:57692"/>
    </cofactor>
</comment>
<dbReference type="HOGENOM" id="CLU_009665_20_3_1"/>
<dbReference type="OMA" id="RECPWIS"/>
<dbReference type="AlphaFoldDB" id="D8Q0K5"/>
<dbReference type="InterPro" id="IPR002938">
    <property type="entry name" value="FAD-bd"/>
</dbReference>
<gene>
    <name evidence="6" type="ORF">SCHCODRAFT_81962</name>
</gene>
<reference evidence="6 7" key="1">
    <citation type="journal article" date="2010" name="Nat. Biotechnol.">
        <title>Genome sequence of the model mushroom Schizophyllum commune.</title>
        <authorList>
            <person name="Ohm R.A."/>
            <person name="de Jong J.F."/>
            <person name="Lugones L.G."/>
            <person name="Aerts A."/>
            <person name="Kothe E."/>
            <person name="Stajich J.E."/>
            <person name="de Vries R.P."/>
            <person name="Record E."/>
            <person name="Levasseur A."/>
            <person name="Baker S.E."/>
            <person name="Bartholomew K.A."/>
            <person name="Coutinho P.M."/>
            <person name="Erdmann S."/>
            <person name="Fowler T.J."/>
            <person name="Gathman A.C."/>
            <person name="Lombard V."/>
            <person name="Henrissat B."/>
            <person name="Knabe N."/>
            <person name="Kuees U."/>
            <person name="Lilly W.W."/>
            <person name="Lindquist E."/>
            <person name="Lucas S."/>
            <person name="Magnuson J.K."/>
            <person name="Piumi F."/>
            <person name="Raudaskoski M."/>
            <person name="Salamov A."/>
            <person name="Schmutz J."/>
            <person name="Schwarze F.W.M.R."/>
            <person name="vanKuyk P.A."/>
            <person name="Horton J.S."/>
            <person name="Grigoriev I.V."/>
            <person name="Woesten H.A.B."/>
        </authorList>
    </citation>
    <scope>NUCLEOTIDE SEQUENCE [LARGE SCALE GENOMIC DNA]</scope>
    <source>
        <strain evidence="7">H4-8 / FGSC 9210</strain>
    </source>
</reference>